<dbReference type="PANTHER" id="PTHR30255">
    <property type="entry name" value="SINGLE-STRANDED-DNA-SPECIFIC EXONUCLEASE RECJ"/>
    <property type="match status" value="1"/>
</dbReference>
<dbReference type="InterPro" id="IPR001667">
    <property type="entry name" value="DDH_dom"/>
</dbReference>
<dbReference type="PANTHER" id="PTHR30255:SF2">
    <property type="entry name" value="SINGLE-STRANDED-DNA-SPECIFIC EXONUCLEASE RECJ"/>
    <property type="match status" value="1"/>
</dbReference>
<dbReference type="Pfam" id="PF02272">
    <property type="entry name" value="DHHA1"/>
    <property type="match status" value="1"/>
</dbReference>
<gene>
    <name evidence="9" type="primary">recJ</name>
    <name evidence="9" type="ORF">RM531_02600</name>
</gene>
<name>A0ABU3B7S9_9GAMM</name>
<dbReference type="Proteomes" id="UP001259982">
    <property type="component" value="Unassembled WGS sequence"/>
</dbReference>
<dbReference type="InterPro" id="IPR004610">
    <property type="entry name" value="RecJ"/>
</dbReference>
<evidence type="ECO:0000256" key="1">
    <source>
        <dbReference type="ARBA" id="ARBA00005915"/>
    </source>
</evidence>
<evidence type="ECO:0000259" key="6">
    <source>
        <dbReference type="Pfam" id="PF01368"/>
    </source>
</evidence>
<dbReference type="InterPro" id="IPR003156">
    <property type="entry name" value="DHHA1_dom"/>
</dbReference>
<evidence type="ECO:0000256" key="3">
    <source>
        <dbReference type="ARBA" id="ARBA00022722"/>
    </source>
</evidence>
<comment type="similarity">
    <text evidence="1">Belongs to the RecJ family.</text>
</comment>
<dbReference type="Pfam" id="PF01368">
    <property type="entry name" value="DHH"/>
    <property type="match status" value="1"/>
</dbReference>
<feature type="domain" description="DDH" evidence="6">
    <location>
        <begin position="86"/>
        <end position="244"/>
    </location>
</feature>
<dbReference type="EMBL" id="JAVRHY010000002">
    <property type="protein sequence ID" value="MDT0617353.1"/>
    <property type="molecule type" value="Genomic_DNA"/>
</dbReference>
<reference evidence="9 10" key="1">
    <citation type="submission" date="2023-09" db="EMBL/GenBank/DDBJ databases">
        <authorList>
            <person name="Rey-Velasco X."/>
        </authorList>
    </citation>
    <scope>NUCLEOTIDE SEQUENCE [LARGE SCALE GENOMIC DNA]</scope>
    <source>
        <strain evidence="9 10">P385</strain>
    </source>
</reference>
<dbReference type="GO" id="GO:0004527">
    <property type="term" value="F:exonuclease activity"/>
    <property type="evidence" value="ECO:0007669"/>
    <property type="project" value="UniProtKB-KW"/>
</dbReference>
<protein>
    <recommendedName>
        <fullName evidence="2">Single-stranded-DNA-specific exonuclease RecJ</fullName>
    </recommendedName>
</protein>
<feature type="domain" description="RecJ OB" evidence="8">
    <location>
        <begin position="479"/>
        <end position="578"/>
    </location>
</feature>
<evidence type="ECO:0000259" key="7">
    <source>
        <dbReference type="Pfam" id="PF02272"/>
    </source>
</evidence>
<dbReference type="SUPFAM" id="SSF64182">
    <property type="entry name" value="DHH phosphoesterases"/>
    <property type="match status" value="1"/>
</dbReference>
<evidence type="ECO:0000256" key="5">
    <source>
        <dbReference type="ARBA" id="ARBA00022839"/>
    </source>
</evidence>
<evidence type="ECO:0000313" key="9">
    <source>
        <dbReference type="EMBL" id="MDT0617353.1"/>
    </source>
</evidence>
<evidence type="ECO:0000256" key="4">
    <source>
        <dbReference type="ARBA" id="ARBA00022801"/>
    </source>
</evidence>
<organism evidence="9 10">
    <name type="scientific">Spectribacter acetivorans</name>
    <dbReference type="NCBI Taxonomy" id="3075603"/>
    <lineage>
        <taxon>Bacteria</taxon>
        <taxon>Pseudomonadati</taxon>
        <taxon>Pseudomonadota</taxon>
        <taxon>Gammaproteobacteria</taxon>
        <taxon>Salinisphaerales</taxon>
        <taxon>Salinisphaeraceae</taxon>
        <taxon>Spectribacter</taxon>
    </lineage>
</organism>
<dbReference type="Gene3D" id="3.10.310.30">
    <property type="match status" value="1"/>
</dbReference>
<dbReference type="InterPro" id="IPR051673">
    <property type="entry name" value="SSDNA_exonuclease_RecJ"/>
</dbReference>
<keyword evidence="10" id="KW-1185">Reference proteome</keyword>
<dbReference type="NCBIfam" id="TIGR00644">
    <property type="entry name" value="recJ"/>
    <property type="match status" value="1"/>
</dbReference>
<dbReference type="InterPro" id="IPR038763">
    <property type="entry name" value="DHH_sf"/>
</dbReference>
<dbReference type="Gene3D" id="3.90.1640.30">
    <property type="match status" value="1"/>
</dbReference>
<dbReference type="Pfam" id="PF17768">
    <property type="entry name" value="RecJ_OB"/>
    <property type="match status" value="1"/>
</dbReference>
<evidence type="ECO:0000256" key="2">
    <source>
        <dbReference type="ARBA" id="ARBA00019841"/>
    </source>
</evidence>
<evidence type="ECO:0000313" key="10">
    <source>
        <dbReference type="Proteomes" id="UP001259982"/>
    </source>
</evidence>
<proteinExistence type="inferred from homology"/>
<comment type="caution">
    <text evidence="9">The sequence shown here is derived from an EMBL/GenBank/DDBJ whole genome shotgun (WGS) entry which is preliminary data.</text>
</comment>
<feature type="domain" description="DHHA1" evidence="7">
    <location>
        <begin position="373"/>
        <end position="460"/>
    </location>
</feature>
<keyword evidence="3" id="KW-0540">Nuclease</keyword>
<dbReference type="InterPro" id="IPR041122">
    <property type="entry name" value="RecJ_OB"/>
</dbReference>
<keyword evidence="4" id="KW-0378">Hydrolase</keyword>
<sequence length="581" mass="62141">MVDAELHRIPARDGAGLVLRRRPPQAAIDALPASLPTLLRRVYAARGVGDADTLSLDLARLPDFRQLADIDAACGLIEQALTDDQRILVVGDFDADGATATALAVHLLRAFGGRQVDYLVPDRARHGYGLSPSVVEAARELRPQLIITVDNGIASHDGVTAAHALGCRVLVTDHHLPPPELPAADAIVNPNRVDCPFPDKALAGVGVIFYVMLALRARLRERGWFRDQPEPVLADYLDLVALGTVADVVPLTHTNRVLVGQGLKRIRRGRTRPGIAALAQVAGRELNRLVATDIGFGLAPRLNAAGRLDNMALGVECLLAAHAHGADSAALVLEQLNAERRERQSQMQDEALASLAALDLGDAGLPSGLCLHEEDWHEGIVGLVAGRIRERYHRPVVAFARAGAGGLKGSARSVPGVHIRDVLANVATAHPGLVDKFGGHGMAAGLSLAEHELDRFRDAFALEVDRWVTPAMLDGIIDTDGALTGDDFSLDTARALREGGPWGAGFPEPAFDGEFRVLDQRIVGERHLKLTLMPAEGGAALSAIAFNQEHKVGEGIYAVYRLDVNRYQAMDNLQLVITAIA</sequence>
<evidence type="ECO:0000259" key="8">
    <source>
        <dbReference type="Pfam" id="PF17768"/>
    </source>
</evidence>
<keyword evidence="5 9" id="KW-0269">Exonuclease</keyword>
<accession>A0ABU3B7S9</accession>